<dbReference type="InterPro" id="IPR001610">
    <property type="entry name" value="PAC"/>
</dbReference>
<dbReference type="EMBL" id="LKEU01000029">
    <property type="protein sequence ID" value="OFV70640.1"/>
    <property type="molecule type" value="Genomic_DNA"/>
</dbReference>
<dbReference type="SMART" id="SM00267">
    <property type="entry name" value="GGDEF"/>
    <property type="match status" value="1"/>
</dbReference>
<dbReference type="PROSITE" id="PS50112">
    <property type="entry name" value="PAS"/>
    <property type="match status" value="1"/>
</dbReference>
<dbReference type="SMART" id="SM00091">
    <property type="entry name" value="PAS"/>
    <property type="match status" value="2"/>
</dbReference>
<dbReference type="PANTHER" id="PTHR44757">
    <property type="entry name" value="DIGUANYLATE CYCLASE DGCP"/>
    <property type="match status" value="1"/>
</dbReference>
<dbReference type="GO" id="GO:0052621">
    <property type="term" value="F:diguanylate cyclase activity"/>
    <property type="evidence" value="ECO:0007669"/>
    <property type="project" value="UniProtKB-EC"/>
</dbReference>
<dbReference type="SUPFAM" id="SSF55785">
    <property type="entry name" value="PYP-like sensor domain (PAS domain)"/>
    <property type="match status" value="3"/>
</dbReference>
<dbReference type="InterPro" id="IPR000160">
    <property type="entry name" value="GGDEF_dom"/>
</dbReference>
<organism evidence="5 6">
    <name type="scientific">Acetobacterium wieringae</name>
    <dbReference type="NCBI Taxonomy" id="52694"/>
    <lineage>
        <taxon>Bacteria</taxon>
        <taxon>Bacillati</taxon>
        <taxon>Bacillota</taxon>
        <taxon>Clostridia</taxon>
        <taxon>Eubacteriales</taxon>
        <taxon>Eubacteriaceae</taxon>
        <taxon>Acetobacterium</taxon>
    </lineage>
</organism>
<dbReference type="RefSeq" id="WP_084633604.1">
    <property type="nucleotide sequence ID" value="NZ_LKEU01000029.1"/>
</dbReference>
<name>A0A1F2PH46_9FIRM</name>
<dbReference type="InterPro" id="IPR000700">
    <property type="entry name" value="PAS-assoc_C"/>
</dbReference>
<dbReference type="NCBIfam" id="TIGR00229">
    <property type="entry name" value="sensory_box"/>
    <property type="match status" value="2"/>
</dbReference>
<dbReference type="Pfam" id="PF13426">
    <property type="entry name" value="PAS_9"/>
    <property type="match status" value="1"/>
</dbReference>
<dbReference type="InterPro" id="IPR052155">
    <property type="entry name" value="Biofilm_reg_signaling"/>
</dbReference>
<proteinExistence type="predicted"/>
<protein>
    <submittedName>
        <fullName evidence="5">Putative diguanylate cyclase YegE</fullName>
        <ecNumber evidence="5">2.7.7.65</ecNumber>
    </submittedName>
</protein>
<keyword evidence="5" id="KW-0548">Nucleotidyltransferase</keyword>
<keyword evidence="1" id="KW-1133">Transmembrane helix</keyword>
<dbReference type="InterPro" id="IPR043128">
    <property type="entry name" value="Rev_trsase/Diguanyl_cyclase"/>
</dbReference>
<evidence type="ECO:0000259" key="2">
    <source>
        <dbReference type="PROSITE" id="PS50112"/>
    </source>
</evidence>
<dbReference type="InterPro" id="IPR000014">
    <property type="entry name" value="PAS"/>
</dbReference>
<dbReference type="PROSITE" id="PS50887">
    <property type="entry name" value="GGDEF"/>
    <property type="match status" value="1"/>
</dbReference>
<dbReference type="InterPro" id="IPR035965">
    <property type="entry name" value="PAS-like_dom_sf"/>
</dbReference>
<evidence type="ECO:0000313" key="5">
    <source>
        <dbReference type="EMBL" id="OFV70640.1"/>
    </source>
</evidence>
<dbReference type="InterPro" id="IPR029787">
    <property type="entry name" value="Nucleotide_cyclase"/>
</dbReference>
<dbReference type="SUPFAM" id="SSF55073">
    <property type="entry name" value="Nucleotide cyclase"/>
    <property type="match status" value="1"/>
</dbReference>
<dbReference type="STRING" id="52694.ACWI_18520"/>
<accession>A0A1F2PH46</accession>
<gene>
    <name evidence="5" type="primary">yegE_3</name>
    <name evidence="5" type="ORF">ACWI_18520</name>
</gene>
<dbReference type="OrthoDB" id="9770473at2"/>
<dbReference type="CDD" id="cd00130">
    <property type="entry name" value="PAS"/>
    <property type="match status" value="2"/>
</dbReference>
<keyword evidence="5" id="KW-0808">Transferase</keyword>
<dbReference type="InterPro" id="IPR013655">
    <property type="entry name" value="PAS_fold_3"/>
</dbReference>
<dbReference type="Gene3D" id="3.30.450.20">
    <property type="entry name" value="PAS domain"/>
    <property type="match status" value="3"/>
</dbReference>
<dbReference type="NCBIfam" id="TIGR00254">
    <property type="entry name" value="GGDEF"/>
    <property type="match status" value="1"/>
</dbReference>
<dbReference type="AlphaFoldDB" id="A0A1F2PH46"/>
<evidence type="ECO:0000259" key="4">
    <source>
        <dbReference type="PROSITE" id="PS50887"/>
    </source>
</evidence>
<evidence type="ECO:0000259" key="3">
    <source>
        <dbReference type="PROSITE" id="PS50113"/>
    </source>
</evidence>
<dbReference type="Pfam" id="PF00990">
    <property type="entry name" value="GGDEF"/>
    <property type="match status" value="1"/>
</dbReference>
<dbReference type="PROSITE" id="PS50113">
    <property type="entry name" value="PAC"/>
    <property type="match status" value="1"/>
</dbReference>
<reference evidence="5 6" key="1">
    <citation type="submission" date="2015-09" db="EMBL/GenBank/DDBJ databases">
        <title>Genome sequence of Acetobacterium wieringae DSM 1911.</title>
        <authorList>
            <person name="Poehlein A."/>
            <person name="Bengelsdorf F.R."/>
            <person name="Schiel-Bengelsdorf B."/>
            <person name="Duerre P."/>
            <person name="Daniel R."/>
        </authorList>
    </citation>
    <scope>NUCLEOTIDE SEQUENCE [LARGE SCALE GENOMIC DNA]</scope>
    <source>
        <strain evidence="5 6">DSM 1911</strain>
    </source>
</reference>
<dbReference type="Proteomes" id="UP000176244">
    <property type="component" value="Unassembled WGS sequence"/>
</dbReference>
<feature type="transmembrane region" description="Helical" evidence="1">
    <location>
        <begin position="12"/>
        <end position="36"/>
    </location>
</feature>
<evidence type="ECO:0000256" key="1">
    <source>
        <dbReference type="SAM" id="Phobius"/>
    </source>
</evidence>
<feature type="domain" description="PAC" evidence="3">
    <location>
        <begin position="252"/>
        <end position="304"/>
    </location>
</feature>
<keyword evidence="1" id="KW-0472">Membrane</keyword>
<keyword evidence="1" id="KW-0812">Transmembrane</keyword>
<dbReference type="Gene3D" id="3.30.70.270">
    <property type="match status" value="1"/>
</dbReference>
<dbReference type="PANTHER" id="PTHR44757:SF2">
    <property type="entry name" value="BIOFILM ARCHITECTURE MAINTENANCE PROTEIN MBAA"/>
    <property type="match status" value="1"/>
</dbReference>
<dbReference type="Pfam" id="PF08447">
    <property type="entry name" value="PAS_3"/>
    <property type="match status" value="1"/>
</dbReference>
<dbReference type="SMART" id="SM00086">
    <property type="entry name" value="PAC"/>
    <property type="match status" value="2"/>
</dbReference>
<sequence>MQNEINIFLGENITTMVILGTIVIFCLAGTIIYHLVKINNRREEWEQAEKVFQGVFNQVTDSIVVVDKNGIIHKANETFLKYQGKPADKIIGKSIQRIPMDYVFEDEMDQLKKAIAEKGVYERDIKFYHKSGEVIPIHLVFKPLKINSKKGREKTYMVVTGTDLKNTYEKDEYISQQKEELLEIQHLAHLGYWEMNYLTKKIYWSKELYSILGYEEGEVEPNLDIIYWMAYEDDQNRVWKAFLRAFQAQEKVDTHYRIKNNRGEIRDIYLRIRHYFTKENEHLRTIGILQDVTKQVDLREELNAQLIFTDKVLNNSRLLFIEFDSNFEVRNINHVVQQLSGITDDEIENKNLRDVFGNLNRAHRKFVNENLDFRRPLPFRDYKGNIHYIQWDHATFSRRDGKNTNILLGIDVSETIEKRKALEAAFVQDPVTKLPNRYKLEQVLDNYFDKNGKNPDKNLALIFIHVEGIHLVGDAFGQAVEDHLMQSLSERLYGCVGKYGLFVRRYTDQFVLFYPCDTGIKIVMEICQLISKLFDVPFVIEENAFTLKCHIGISKFPDHANTKDDLIRFGSAAMHEAQRLGLDYYFFYDSLEKKLKSKVIGYKQKNN</sequence>
<comment type="caution">
    <text evidence="5">The sequence shown here is derived from an EMBL/GenBank/DDBJ whole genome shotgun (WGS) entry which is preliminary data.</text>
</comment>
<dbReference type="EC" id="2.7.7.65" evidence="5"/>
<feature type="domain" description="GGDEF" evidence="4">
    <location>
        <begin position="457"/>
        <end position="590"/>
    </location>
</feature>
<feature type="domain" description="PAS" evidence="2">
    <location>
        <begin position="48"/>
        <end position="124"/>
    </location>
</feature>
<evidence type="ECO:0000313" key="6">
    <source>
        <dbReference type="Proteomes" id="UP000176244"/>
    </source>
</evidence>
<dbReference type="CDD" id="cd01949">
    <property type="entry name" value="GGDEF"/>
    <property type="match status" value="1"/>
</dbReference>